<dbReference type="Pfam" id="PF14443">
    <property type="entry name" value="DBC1"/>
    <property type="match status" value="1"/>
</dbReference>
<feature type="compositionally biased region" description="Basic and acidic residues" evidence="1">
    <location>
        <begin position="44"/>
        <end position="60"/>
    </location>
</feature>
<dbReference type="VEuPathDB" id="VectorBase:MDOMA2_016120"/>
<evidence type="ECO:0000256" key="1">
    <source>
        <dbReference type="SAM" id="MobiDB-lite"/>
    </source>
</evidence>
<dbReference type="GO" id="GO:0005634">
    <property type="term" value="C:nucleus"/>
    <property type="evidence" value="ECO:0007669"/>
    <property type="project" value="TreeGrafter"/>
</dbReference>
<proteinExistence type="evidence at transcript level"/>
<dbReference type="SMART" id="SM01122">
    <property type="entry name" value="DBC1"/>
    <property type="match status" value="1"/>
</dbReference>
<evidence type="ECO:0000313" key="3">
    <source>
        <dbReference type="EMBL" id="AFP62886.1"/>
    </source>
</evidence>
<feature type="region of interest" description="Disordered" evidence="1">
    <location>
        <begin position="1"/>
        <end position="176"/>
    </location>
</feature>
<feature type="compositionally biased region" description="Basic and acidic residues" evidence="1">
    <location>
        <begin position="80"/>
        <end position="90"/>
    </location>
</feature>
<feature type="compositionally biased region" description="Acidic residues" evidence="1">
    <location>
        <begin position="463"/>
        <end position="475"/>
    </location>
</feature>
<feature type="region of interest" description="Disordered" evidence="1">
    <location>
        <begin position="432"/>
        <end position="483"/>
    </location>
</feature>
<dbReference type="InterPro" id="IPR025954">
    <property type="entry name" value="DBC1/CARP1_inactive_NUDIX"/>
</dbReference>
<accession>T1PHF7</accession>
<dbReference type="PANTHER" id="PTHR14304">
    <property type="entry name" value="CELL DIVISION CYCLE AND APOPTOSIS REGULATOR PROTEIN"/>
    <property type="match status" value="1"/>
</dbReference>
<dbReference type="VEuPathDB" id="VectorBase:MDOA006248"/>
<dbReference type="EMBL" id="KA648257">
    <property type="protein sequence ID" value="AFP62886.1"/>
    <property type="molecule type" value="mRNA"/>
</dbReference>
<feature type="domain" description="DBC1/CARP1 catalytically inactive NUDIX hydrolase" evidence="2">
    <location>
        <begin position="299"/>
        <end position="431"/>
    </location>
</feature>
<name>T1PHF7_MUSDO</name>
<reference evidence="3" key="1">
    <citation type="submission" date="2012-08" db="EMBL/GenBank/DDBJ databases">
        <title>Transcriptome of adult Musca domestica launches a platform for comparative house fly gene expression and characterization of differential gene expression among resistant and susceptible house flies.</title>
        <authorList>
            <person name="Liu N."/>
            <person name="Zhang L."/>
            <person name="Li M."/>
            <person name="Reid W."/>
        </authorList>
    </citation>
    <scope>NUCLEOTIDE SEQUENCE</scope>
    <source>
        <strain evidence="3">ALHF</strain>
        <tissue evidence="3">Whole body</tissue>
    </source>
</reference>
<protein>
    <submittedName>
        <fullName evidence="3">DBC1 protein</fullName>
    </submittedName>
</protein>
<organism evidence="3">
    <name type="scientific">Musca domestica</name>
    <name type="common">House fly</name>
    <dbReference type="NCBI Taxonomy" id="7370"/>
    <lineage>
        <taxon>Eukaryota</taxon>
        <taxon>Metazoa</taxon>
        <taxon>Ecdysozoa</taxon>
        <taxon>Arthropoda</taxon>
        <taxon>Hexapoda</taxon>
        <taxon>Insecta</taxon>
        <taxon>Pterygota</taxon>
        <taxon>Neoptera</taxon>
        <taxon>Endopterygota</taxon>
        <taxon>Diptera</taxon>
        <taxon>Brachycera</taxon>
        <taxon>Muscomorpha</taxon>
        <taxon>Muscoidea</taxon>
        <taxon>Muscidae</taxon>
        <taxon>Musca</taxon>
    </lineage>
</organism>
<dbReference type="PANTHER" id="PTHR14304:SF11">
    <property type="entry name" value="SAP DOMAIN-CONTAINING PROTEIN"/>
    <property type="match status" value="1"/>
</dbReference>
<sequence length="483" mass="55063">MMNQMDTGYGSPGPMSNDYPRGGGGGGQMQRHPSPKRMPALSPIRHDRGDRRGGGVGERDRHRRSWDREDDEHERKRRRDDRDRNSRDRNNSLNRGGVGGGGVAARERDRDVRRNDRERDRDQHHDRERERGRERGERGDRVERERERDRDKEREKEREKPRDAVEKNQSLVPKGGRTRALRRYMIQIPKHLLALKCADIQALRNRYSSLYIPSDFFHANVKWTETFTPDNPFSLRRPCQFHLMDKNAESPFDQNQDELEPADADYVYSAKVMLLSLPPIAEIYRKCFENNEEDLDHQPVHLSRIASFLVGLKGSKEPMAIGGPWSPSLDGENPDTDPSVLIRTAIRTCKALTNIDLSNCTQWYRFMEIYYHRSEYKNMEKGGPPRVETVVIFLPDVHSCMPSVAEYNTISGLYKATAEKIIARRATAANKAIAASSNSGDDKTQSSGKPAEGNNAEQNTGGSEEDAAAAADDDEHCYSPWSV</sequence>
<feature type="compositionally biased region" description="Basic and acidic residues" evidence="1">
    <location>
        <begin position="105"/>
        <end position="166"/>
    </location>
</feature>
<dbReference type="GO" id="GO:0006355">
    <property type="term" value="P:regulation of DNA-templated transcription"/>
    <property type="evidence" value="ECO:0007669"/>
    <property type="project" value="InterPro"/>
</dbReference>
<evidence type="ECO:0000259" key="2">
    <source>
        <dbReference type="SMART" id="SM01122"/>
    </source>
</evidence>
<dbReference type="InterPro" id="IPR025224">
    <property type="entry name" value="CCAR1/CCAR2"/>
</dbReference>
<dbReference type="AlphaFoldDB" id="T1PHF7"/>